<dbReference type="PROSITE" id="PS50975">
    <property type="entry name" value="ATP_GRASP"/>
    <property type="match status" value="1"/>
</dbReference>
<keyword evidence="1" id="KW-0547">Nucleotide-binding</keyword>
<protein>
    <recommendedName>
        <fullName evidence="3">ATP-grasp domain-containing protein</fullName>
    </recommendedName>
</protein>
<dbReference type="PROSITE" id="PS51221">
    <property type="entry name" value="TTL"/>
    <property type="match status" value="1"/>
</dbReference>
<feature type="compositionally biased region" description="Polar residues" evidence="2">
    <location>
        <begin position="422"/>
        <end position="434"/>
    </location>
</feature>
<keyword evidence="1" id="KW-0067">ATP-binding</keyword>
<dbReference type="InterPro" id="IPR011761">
    <property type="entry name" value="ATP-grasp"/>
</dbReference>
<dbReference type="SUPFAM" id="SSF56059">
    <property type="entry name" value="Glutathione synthetase ATP-binding domain-like"/>
    <property type="match status" value="1"/>
</dbReference>
<dbReference type="InterPro" id="IPR004344">
    <property type="entry name" value="TTL/TTLL_fam"/>
</dbReference>
<evidence type="ECO:0000313" key="4">
    <source>
        <dbReference type="EMBL" id="CAF0708512.1"/>
    </source>
</evidence>
<dbReference type="EMBL" id="CAJNOC010000033">
    <property type="protein sequence ID" value="CAF0708512.1"/>
    <property type="molecule type" value="Genomic_DNA"/>
</dbReference>
<accession>A0A813M2N3</accession>
<organism evidence="4 5">
    <name type="scientific">Brachionus calyciflorus</name>
    <dbReference type="NCBI Taxonomy" id="104777"/>
    <lineage>
        <taxon>Eukaryota</taxon>
        <taxon>Metazoa</taxon>
        <taxon>Spiralia</taxon>
        <taxon>Gnathifera</taxon>
        <taxon>Rotifera</taxon>
        <taxon>Eurotatoria</taxon>
        <taxon>Monogononta</taxon>
        <taxon>Pseudotrocha</taxon>
        <taxon>Ploima</taxon>
        <taxon>Brachionidae</taxon>
        <taxon>Brachionus</taxon>
    </lineage>
</organism>
<feature type="compositionally biased region" description="Low complexity" evidence="2">
    <location>
        <begin position="435"/>
        <end position="458"/>
    </location>
</feature>
<dbReference type="InterPro" id="IPR027752">
    <property type="entry name" value="TTLL10"/>
</dbReference>
<evidence type="ECO:0000256" key="1">
    <source>
        <dbReference type="PROSITE-ProRule" id="PRU00409"/>
    </source>
</evidence>
<keyword evidence="5" id="KW-1185">Reference proteome</keyword>
<gene>
    <name evidence="4" type="ORF">OXX778_LOCUS615</name>
</gene>
<evidence type="ECO:0000313" key="5">
    <source>
        <dbReference type="Proteomes" id="UP000663879"/>
    </source>
</evidence>
<comment type="caution">
    <text evidence="4">The sequence shown here is derived from an EMBL/GenBank/DDBJ whole genome shotgun (WGS) entry which is preliminary data.</text>
</comment>
<dbReference type="Gene3D" id="3.30.470.20">
    <property type="entry name" value="ATP-grasp fold, B domain"/>
    <property type="match status" value="1"/>
</dbReference>
<dbReference type="GO" id="GO:0005524">
    <property type="term" value="F:ATP binding"/>
    <property type="evidence" value="ECO:0007669"/>
    <property type="project" value="UniProtKB-UniRule"/>
</dbReference>
<reference evidence="4" key="1">
    <citation type="submission" date="2021-02" db="EMBL/GenBank/DDBJ databases">
        <authorList>
            <person name="Nowell W R."/>
        </authorList>
    </citation>
    <scope>NUCLEOTIDE SEQUENCE</scope>
    <source>
        <strain evidence="4">Ploen Becks lab</strain>
    </source>
</reference>
<dbReference type="GO" id="GO:0070737">
    <property type="term" value="F:protein-glycine ligase activity, elongating"/>
    <property type="evidence" value="ECO:0007669"/>
    <property type="project" value="TreeGrafter"/>
</dbReference>
<feature type="region of interest" description="Disordered" evidence="2">
    <location>
        <begin position="401"/>
        <end position="473"/>
    </location>
</feature>
<evidence type="ECO:0000256" key="2">
    <source>
        <dbReference type="SAM" id="MobiDB-lite"/>
    </source>
</evidence>
<feature type="compositionally biased region" description="Polar residues" evidence="2">
    <location>
        <begin position="464"/>
        <end position="473"/>
    </location>
</feature>
<dbReference type="AlphaFoldDB" id="A0A813M2N3"/>
<dbReference type="GO" id="GO:0046872">
    <property type="term" value="F:metal ion binding"/>
    <property type="evidence" value="ECO:0007669"/>
    <property type="project" value="InterPro"/>
</dbReference>
<dbReference type="Proteomes" id="UP000663879">
    <property type="component" value="Unassembled WGS sequence"/>
</dbReference>
<dbReference type="Pfam" id="PF03133">
    <property type="entry name" value="TTL"/>
    <property type="match status" value="1"/>
</dbReference>
<dbReference type="OrthoDB" id="202825at2759"/>
<sequence length="563" mass="64987">MSKTNENDASNKKEKKRTALYPDNSPTFYVGAGNNSELIISILKNLGWEQITESNDDTFRLKWVQCGRSINWNTFREGEQMVNHIPNCSLFTNKLNLLCSLQAFEKSQVQNPNKVFIPLEEYLPLTYKLDDRVDRELYFANAKNEELWICKPVSMNQGKGIYLVRDPEMLRQKLELTEDGQQKRFGITKPLGRIIQKYIRNPLLINKRKFDIRCYMLVSNTKPLMVFYHQGYLRLSMNDFNNEDNNLITHLTNQFFQKKDPQYKEIKEDTTWSMDQFNEYINNEVAGTKGLPKDWVLNDLNKRICEIMLQVVHSARFKLQRKIGYFGIYGYDFMIDEDMKTWLIEINVNPAITTNTDTLVKAIPPAIEEGIKISIECFEKARSNKKILPLSAQKNYVLIYNETKTPQPRPNLDRSPTVLRRSMSTSPQNSNTKSTIVNTQTVTTTVIPNQTQPKQQSKPKSEPRNNSGSSSNKKLISLSQSENLGKSSLPNEAIFKPPTNDYTKLKLNALAQRNKNQSNLTSLELKPATVEVFFRTRSGKTERIERKPIPTTVFPPPKIVIKS</sequence>
<dbReference type="PANTHER" id="PTHR46810">
    <property type="entry name" value="INACTIVE POLYGLYCYLASE TTLL10"/>
    <property type="match status" value="1"/>
</dbReference>
<evidence type="ECO:0000259" key="3">
    <source>
        <dbReference type="PROSITE" id="PS50975"/>
    </source>
</evidence>
<proteinExistence type="predicted"/>
<name>A0A813M2N3_9BILA</name>
<feature type="domain" description="ATP-grasp" evidence="3">
    <location>
        <begin position="318"/>
        <end position="376"/>
    </location>
</feature>
<dbReference type="PANTHER" id="PTHR46810:SF1">
    <property type="entry name" value="INACTIVE POLYGLYCYLASE TTLL10"/>
    <property type="match status" value="1"/>
</dbReference>